<dbReference type="PROSITE" id="PS51900">
    <property type="entry name" value="CB"/>
    <property type="match status" value="1"/>
</dbReference>
<dbReference type="InterPro" id="IPR011010">
    <property type="entry name" value="DNA_brk_join_enz"/>
</dbReference>
<evidence type="ECO:0000256" key="2">
    <source>
        <dbReference type="ARBA" id="ARBA00022908"/>
    </source>
</evidence>
<feature type="domain" description="Tyr recombinase" evidence="6">
    <location>
        <begin position="111"/>
        <end position="324"/>
    </location>
</feature>
<dbReference type="eggNOG" id="COG4974">
    <property type="taxonomic scope" value="Bacteria"/>
</dbReference>
<dbReference type="NCBIfam" id="TIGR02249">
    <property type="entry name" value="integrase_gron"/>
    <property type="match status" value="1"/>
</dbReference>
<dbReference type="PANTHER" id="PTHR30349:SF64">
    <property type="entry name" value="PROPHAGE INTEGRASE INTD-RELATED"/>
    <property type="match status" value="1"/>
</dbReference>
<keyword evidence="4" id="KW-0233">DNA recombination</keyword>
<dbReference type="STRING" id="443152.MDG893_09080"/>
<evidence type="ECO:0000259" key="6">
    <source>
        <dbReference type="PROSITE" id="PS51898"/>
    </source>
</evidence>
<comment type="caution">
    <text evidence="8">The sequence shown here is derived from an EMBL/GenBank/DDBJ whole genome shotgun (WGS) entry which is preliminary data.</text>
</comment>
<evidence type="ECO:0000256" key="5">
    <source>
        <dbReference type="PROSITE-ProRule" id="PRU01248"/>
    </source>
</evidence>
<dbReference type="InterPro" id="IPR010998">
    <property type="entry name" value="Integrase_recombinase_N"/>
</dbReference>
<evidence type="ECO:0000313" key="8">
    <source>
        <dbReference type="EMBL" id="EDM46814.1"/>
    </source>
</evidence>
<sequence length="330" mass="37458">MDMDIPPAIPVQPTRFLDKLRSFIRMRGLAYATEKTYVFWIRRFIRFHGRKHPETMGSADVEAFLSHLVLQANASVATQRVALNALIFLYREFMGIPLDNLNYEAARKPAKLPTVFSPEEAKTTINNLEGEYRLIAMLIYGSGLRINEVLRLRVKDVDFGMQQLVVRSGKGNKDRITLLPSSLIQSLTRQIEAALHQHSSDLAKGYGSVYLPAGLARKYPNASQEPGWQYVFPAAELSVDPRSGIRRRHHMIDRTVQKNFRIAIRSAGIRKPANSHTFRHSFATRLLESGYDIRTIQKLLGHADVRTTEIYTHVVRKGGFGVRSPIDDAF</sequence>
<dbReference type="GO" id="GO:0015074">
    <property type="term" value="P:DNA integration"/>
    <property type="evidence" value="ECO:0007669"/>
    <property type="project" value="UniProtKB-KW"/>
</dbReference>
<accession>A6F386</accession>
<reference evidence="8 9" key="1">
    <citation type="submission" date="2007-06" db="EMBL/GenBank/DDBJ databases">
        <authorList>
            <person name="Green D."/>
            <person name="Ferriera S."/>
            <person name="Johnson J."/>
            <person name="Kravitz S."/>
            <person name="Beeson K."/>
            <person name="Sutton G."/>
            <person name="Rogers Y.-H."/>
            <person name="Friedman R."/>
            <person name="Frazier M."/>
            <person name="Venter J.C."/>
        </authorList>
    </citation>
    <scope>NUCLEOTIDE SEQUENCE [LARGE SCALE GENOMIC DNA]</scope>
    <source>
        <strain evidence="8 9">DG893</strain>
    </source>
</reference>
<proteinExistence type="inferred from homology"/>
<dbReference type="InterPro" id="IPR050090">
    <property type="entry name" value="Tyrosine_recombinase_XerCD"/>
</dbReference>
<evidence type="ECO:0000313" key="9">
    <source>
        <dbReference type="Proteomes" id="UP000005856"/>
    </source>
</evidence>
<dbReference type="PANTHER" id="PTHR30349">
    <property type="entry name" value="PHAGE INTEGRASE-RELATED"/>
    <property type="match status" value="1"/>
</dbReference>
<dbReference type="Gene3D" id="1.10.443.10">
    <property type="entry name" value="Intergrase catalytic core"/>
    <property type="match status" value="1"/>
</dbReference>
<dbReference type="Gene3D" id="1.10.150.130">
    <property type="match status" value="1"/>
</dbReference>
<evidence type="ECO:0000259" key="7">
    <source>
        <dbReference type="PROSITE" id="PS51900"/>
    </source>
</evidence>
<evidence type="ECO:0000256" key="3">
    <source>
        <dbReference type="ARBA" id="ARBA00023125"/>
    </source>
</evidence>
<dbReference type="InterPro" id="IPR044068">
    <property type="entry name" value="CB"/>
</dbReference>
<keyword evidence="2" id="KW-0229">DNA integration</keyword>
<dbReference type="InterPro" id="IPR004107">
    <property type="entry name" value="Integrase_SAM-like_N"/>
</dbReference>
<dbReference type="Pfam" id="PF00589">
    <property type="entry name" value="Phage_integrase"/>
    <property type="match status" value="1"/>
</dbReference>
<dbReference type="InterPro" id="IPR002104">
    <property type="entry name" value="Integrase_catalytic"/>
</dbReference>
<dbReference type="OrthoDB" id="9801717at2"/>
<dbReference type="PROSITE" id="PS51898">
    <property type="entry name" value="TYR_RECOMBINASE"/>
    <property type="match status" value="1"/>
</dbReference>
<keyword evidence="3 5" id="KW-0238">DNA-binding</keyword>
<evidence type="ECO:0000256" key="1">
    <source>
        <dbReference type="ARBA" id="ARBA00008857"/>
    </source>
</evidence>
<evidence type="ECO:0000256" key="4">
    <source>
        <dbReference type="ARBA" id="ARBA00023172"/>
    </source>
</evidence>
<dbReference type="SUPFAM" id="SSF56349">
    <property type="entry name" value="DNA breaking-rejoining enzymes"/>
    <property type="match status" value="1"/>
</dbReference>
<dbReference type="InterPro" id="IPR011946">
    <property type="entry name" value="Integrase_integron-type"/>
</dbReference>
<dbReference type="GO" id="GO:0006310">
    <property type="term" value="P:DNA recombination"/>
    <property type="evidence" value="ECO:0007669"/>
    <property type="project" value="UniProtKB-KW"/>
</dbReference>
<dbReference type="GO" id="GO:0003677">
    <property type="term" value="F:DNA binding"/>
    <property type="evidence" value="ECO:0007669"/>
    <property type="project" value="UniProtKB-UniRule"/>
</dbReference>
<dbReference type="AlphaFoldDB" id="A6F386"/>
<feature type="domain" description="Core-binding (CB)" evidence="7">
    <location>
        <begin position="7"/>
        <end position="94"/>
    </location>
</feature>
<dbReference type="Proteomes" id="UP000005856">
    <property type="component" value="Unassembled WGS sequence"/>
</dbReference>
<dbReference type="InterPro" id="IPR013762">
    <property type="entry name" value="Integrase-like_cat_sf"/>
</dbReference>
<comment type="similarity">
    <text evidence="1">Belongs to the 'phage' integrase family.</text>
</comment>
<organism evidence="8 9">
    <name type="scientific">Marinobacter algicola DG893</name>
    <dbReference type="NCBI Taxonomy" id="443152"/>
    <lineage>
        <taxon>Bacteria</taxon>
        <taxon>Pseudomonadati</taxon>
        <taxon>Pseudomonadota</taxon>
        <taxon>Gammaproteobacteria</taxon>
        <taxon>Pseudomonadales</taxon>
        <taxon>Marinobacteraceae</taxon>
        <taxon>Marinobacter</taxon>
    </lineage>
</organism>
<dbReference type="Pfam" id="PF13495">
    <property type="entry name" value="Phage_int_SAM_4"/>
    <property type="match status" value="1"/>
</dbReference>
<protein>
    <submittedName>
        <fullName evidence="8">Integrase/recombinase (XerC/CodV family) protein</fullName>
    </submittedName>
</protein>
<dbReference type="EMBL" id="ABCP01000029">
    <property type="protein sequence ID" value="EDM46814.1"/>
    <property type="molecule type" value="Genomic_DNA"/>
</dbReference>
<name>A6F386_9GAMM</name>
<keyword evidence="9" id="KW-1185">Reference proteome</keyword>
<dbReference type="RefSeq" id="WP_007154720.1">
    <property type="nucleotide sequence ID" value="NZ_ABCP01000029.1"/>
</dbReference>
<gene>
    <name evidence="8" type="ORF">MDG893_09080</name>
</gene>